<comment type="cofactor">
    <cofactor evidence="1">
        <name>Mg(2+)</name>
        <dbReference type="ChEBI" id="CHEBI:18420"/>
    </cofactor>
</comment>
<dbReference type="GO" id="GO:0046872">
    <property type="term" value="F:metal ion binding"/>
    <property type="evidence" value="ECO:0007669"/>
    <property type="project" value="UniProtKB-KW"/>
</dbReference>
<evidence type="ECO:0000256" key="2">
    <source>
        <dbReference type="ARBA" id="ARBA00022723"/>
    </source>
</evidence>
<dbReference type="InterPro" id="IPR004659">
    <property type="entry name" value="RNase_E/G"/>
</dbReference>
<dbReference type="PANTHER" id="PTHR30001:SF0">
    <property type="entry name" value="RIBONUCLEASE G"/>
    <property type="match status" value="1"/>
</dbReference>
<organism evidence="7 8">
    <name type="scientific">Blautia wexlerae</name>
    <dbReference type="NCBI Taxonomy" id="418240"/>
    <lineage>
        <taxon>Bacteria</taxon>
        <taxon>Bacillati</taxon>
        <taxon>Bacillota</taxon>
        <taxon>Clostridia</taxon>
        <taxon>Lachnospirales</taxon>
        <taxon>Lachnospiraceae</taxon>
        <taxon>Blautia</taxon>
    </lineage>
</organism>
<dbReference type="GO" id="GO:0004540">
    <property type="term" value="F:RNA nuclease activity"/>
    <property type="evidence" value="ECO:0007669"/>
    <property type="project" value="InterPro"/>
</dbReference>
<feature type="domain" description="S1 motif" evidence="6">
    <location>
        <begin position="45"/>
        <end position="125"/>
    </location>
</feature>
<dbReference type="PANTHER" id="PTHR30001">
    <property type="entry name" value="RIBONUCLEASE"/>
    <property type="match status" value="1"/>
</dbReference>
<keyword evidence="5" id="KW-0694">RNA-binding</keyword>
<dbReference type="EMBL" id="CYZN01000001">
    <property type="protein sequence ID" value="CUN43595.1"/>
    <property type="molecule type" value="Genomic_DNA"/>
</dbReference>
<evidence type="ECO:0000259" key="6">
    <source>
        <dbReference type="PROSITE" id="PS50126"/>
    </source>
</evidence>
<evidence type="ECO:0000256" key="4">
    <source>
        <dbReference type="ARBA" id="ARBA00022842"/>
    </source>
</evidence>
<dbReference type="eggNOG" id="COG1530">
    <property type="taxonomic scope" value="Bacteria"/>
</dbReference>
<keyword evidence="4" id="KW-0460">Magnesium</keyword>
<proteinExistence type="predicted"/>
<dbReference type="EC" id="3.1.26.-" evidence="7"/>
<dbReference type="Gene3D" id="2.40.50.140">
    <property type="entry name" value="Nucleic acid-binding proteins"/>
    <property type="match status" value="1"/>
</dbReference>
<dbReference type="AlphaFoldDB" id="A0A173WZ53"/>
<dbReference type="GO" id="GO:0006364">
    <property type="term" value="P:rRNA processing"/>
    <property type="evidence" value="ECO:0007669"/>
    <property type="project" value="TreeGrafter"/>
</dbReference>
<sequence length="404" mass="46223">MKKLSKLIITQMNIRQISCYVCAYEEDGKVMELRFEPVGEKSSLGNIYVGQIENIAANIGAAFVQISAGEKCYLQLSDAPNAIYASVKKGDRPLKAGDEILVQISREAMKGKLPAVTTNLNFTGKYLVLTTGDKKFGLSSKLSNDDRSRISKWMEAEVNRPDKEFGIIVRTNAADASKEEILKELEYLKGLYHKAAVDGRSRTCFSCVYRTEPFYISAVRDANSRNLEEIITDIPEISRQISDYLNSNSPEEKEKLRFYDDKLLPLYKLYRLETVLEEIQHEKVWLNSGGFLVIQQTEAFVSIDVNSGKFTGKKKMQETYRKINLEAAKEIVRQLRLRNLSGIILIDFINMENQDHQDELFHVLQKYLRKDPVKAKAVDITPLHILELTRKKVRKPVIEEIREL</sequence>
<evidence type="ECO:0000256" key="1">
    <source>
        <dbReference type="ARBA" id="ARBA00001946"/>
    </source>
</evidence>
<dbReference type="RefSeq" id="WP_055199502.1">
    <property type="nucleotide sequence ID" value="NZ_BTHH01000006.1"/>
</dbReference>
<dbReference type="GO" id="GO:0003723">
    <property type="term" value="F:RNA binding"/>
    <property type="evidence" value="ECO:0007669"/>
    <property type="project" value="UniProtKB-KW"/>
</dbReference>
<dbReference type="InterPro" id="IPR012340">
    <property type="entry name" value="NA-bd_OB-fold"/>
</dbReference>
<dbReference type="CDD" id="cd04453">
    <property type="entry name" value="S1_RNase_E"/>
    <property type="match status" value="1"/>
</dbReference>
<name>A0A173WZ53_9FIRM</name>
<dbReference type="Proteomes" id="UP000095431">
    <property type="component" value="Unassembled WGS sequence"/>
</dbReference>
<reference evidence="7 8" key="1">
    <citation type="submission" date="2015-09" db="EMBL/GenBank/DDBJ databases">
        <authorList>
            <consortium name="Pathogen Informatics"/>
        </authorList>
    </citation>
    <scope>NUCLEOTIDE SEQUENCE [LARGE SCALE GENOMIC DNA]</scope>
    <source>
        <strain evidence="7 8">2789STDY5834863</strain>
    </source>
</reference>
<dbReference type="PROSITE" id="PS50126">
    <property type="entry name" value="S1"/>
    <property type="match status" value="1"/>
</dbReference>
<keyword evidence="2" id="KW-0479">Metal-binding</keyword>
<dbReference type="InterPro" id="IPR019307">
    <property type="entry name" value="RNA-bd_AU-1/RNase_E/G"/>
</dbReference>
<evidence type="ECO:0000313" key="8">
    <source>
        <dbReference type="Proteomes" id="UP000095431"/>
    </source>
</evidence>
<evidence type="ECO:0000256" key="5">
    <source>
        <dbReference type="ARBA" id="ARBA00022884"/>
    </source>
</evidence>
<dbReference type="GO" id="GO:0005737">
    <property type="term" value="C:cytoplasm"/>
    <property type="evidence" value="ECO:0007669"/>
    <property type="project" value="TreeGrafter"/>
</dbReference>
<dbReference type="Pfam" id="PF10150">
    <property type="entry name" value="RNase_E_G"/>
    <property type="match status" value="1"/>
</dbReference>
<dbReference type="SUPFAM" id="SSF50249">
    <property type="entry name" value="Nucleic acid-binding proteins"/>
    <property type="match status" value="1"/>
</dbReference>
<dbReference type="InterPro" id="IPR003029">
    <property type="entry name" value="S1_domain"/>
</dbReference>
<protein>
    <submittedName>
        <fullName evidence="7">Ribonuclease G</fullName>
        <ecNumber evidence="7">3.1.26.-</ecNumber>
    </submittedName>
</protein>
<accession>A0A173WZ53</accession>
<evidence type="ECO:0000256" key="3">
    <source>
        <dbReference type="ARBA" id="ARBA00022801"/>
    </source>
</evidence>
<keyword evidence="3 7" id="KW-0378">Hydrolase</keyword>
<dbReference type="GO" id="GO:0016787">
    <property type="term" value="F:hydrolase activity"/>
    <property type="evidence" value="ECO:0007669"/>
    <property type="project" value="UniProtKB-KW"/>
</dbReference>
<gene>
    <name evidence="7" type="primary">rng</name>
    <name evidence="7" type="ORF">ERS852478_00096</name>
</gene>
<evidence type="ECO:0000313" key="7">
    <source>
        <dbReference type="EMBL" id="CUN43595.1"/>
    </source>
</evidence>